<keyword evidence="5" id="KW-1185">Reference proteome</keyword>
<feature type="domain" description="Hydantoinase A/oxoprolinase" evidence="1">
    <location>
        <begin position="208"/>
        <end position="495"/>
    </location>
</feature>
<accession>A0ABT3KVP7</accession>
<dbReference type="Gene3D" id="3.30.420.40">
    <property type="match status" value="1"/>
</dbReference>
<evidence type="ECO:0000259" key="3">
    <source>
        <dbReference type="Pfam" id="PF19278"/>
    </source>
</evidence>
<evidence type="ECO:0000259" key="1">
    <source>
        <dbReference type="Pfam" id="PF01968"/>
    </source>
</evidence>
<evidence type="ECO:0000313" key="4">
    <source>
        <dbReference type="EMBL" id="MCW5322413.1"/>
    </source>
</evidence>
<dbReference type="SUPFAM" id="SSF53067">
    <property type="entry name" value="Actin-like ATPase domain"/>
    <property type="match status" value="1"/>
</dbReference>
<dbReference type="EMBL" id="QZCW01000003">
    <property type="protein sequence ID" value="MCW5322413.1"/>
    <property type="molecule type" value="Genomic_DNA"/>
</dbReference>
<reference evidence="5" key="1">
    <citation type="submission" date="2023-07" db="EMBL/GenBank/DDBJ databases">
        <title>Verminephrobacter genomes.</title>
        <authorList>
            <person name="Lund M.B."/>
        </authorList>
    </citation>
    <scope>NUCLEOTIDE SEQUENCE [LARGE SCALE GENOMIC DNA]</scope>
    <source>
        <strain evidence="5">AtM5-05</strain>
    </source>
</reference>
<gene>
    <name evidence="4" type="ORF">D5039_14995</name>
</gene>
<feature type="domain" description="Acetophenone carboxylase-like C-terminal" evidence="3">
    <location>
        <begin position="508"/>
        <end position="682"/>
    </location>
</feature>
<dbReference type="InterPro" id="IPR049517">
    <property type="entry name" value="ACX-like_C"/>
</dbReference>
<dbReference type="InterPro" id="IPR002821">
    <property type="entry name" value="Hydantoinase_A"/>
</dbReference>
<dbReference type="InterPro" id="IPR043129">
    <property type="entry name" value="ATPase_NBD"/>
</dbReference>
<dbReference type="PANTHER" id="PTHR11365:SF23">
    <property type="entry name" value="HYPOTHETICAL 5-OXOPROLINASE (EUROFUNG)-RELATED"/>
    <property type="match status" value="1"/>
</dbReference>
<dbReference type="PANTHER" id="PTHR11365">
    <property type="entry name" value="5-OXOPROLINASE RELATED"/>
    <property type="match status" value="1"/>
</dbReference>
<dbReference type="RefSeq" id="WP_265282704.1">
    <property type="nucleotide sequence ID" value="NZ_QZCW01000003.1"/>
</dbReference>
<dbReference type="Pfam" id="PF05378">
    <property type="entry name" value="Hydant_A_N"/>
    <property type="match status" value="1"/>
</dbReference>
<dbReference type="Pfam" id="PF19278">
    <property type="entry name" value="Hydant_A_C"/>
    <property type="match status" value="1"/>
</dbReference>
<protein>
    <submittedName>
        <fullName evidence="4">Hydantoinase/oxoprolinase family protein</fullName>
    </submittedName>
</protein>
<feature type="domain" description="Hydantoinase/oxoprolinase N-terminal" evidence="2">
    <location>
        <begin position="4"/>
        <end position="187"/>
    </location>
</feature>
<sequence length="716" mass="76231">MNYRLGVDAGGTFTDFVLADDQGRIHLFKATSTPEDGTRAMADGLAQISEKLRLSVAEILGRTTLCVNGTTVGLNALLQHRGVKTGLICTAGHEDSLEIRLGHKEEGYRYDDTYPPAQILVERHLRMPVRERVLSNGTVHTPLDEQDVRAACACFRREGVQAVAVSLLWSVANDRHERRAAEIVREMLPAVYVSVGTEVFPQMREYTRTSTAVLNAYLGPVLGAYVARIDRFFQDSGLRVPVRYFQSNGGMASRAVMVARAVNAINSGPASAPMAGRHVARPLGIEHFITVDMGGTSFDVTLTHQGRTPVTKDNDFLRYRIGTPMIQVESLGAGGGSIGWIDGMGLLNVGPQSAGATPGPACYGRGGTLPTVTDANVVLGYLNPESLLGGRLAIDAAAARQAIATHLAGPLGIPVEKAAYGIFRIVNNNMVNGMRRVSVERGYDPRDFALIGAGGATALHITALAREIGIRTVLVPQLASGLCAFGQILSDVKYDYMAAAPMRLDAHADTAQLEQRFAALERQGVAVLQQEGIPPERIALRRSIDMRYVGQVHECSVDIGTLAVGPATIGTIKTAFHALHKQLFTYDEPDSLIEVVNIGTTVLGQSAAQPPQLQQAPSGGQASRAISTRRRMIFGADSAAIETPVYDAARLGAGDSVAGPAVIEEPTTTIVLQPGWQARLDASGCYVISAQGDAQAHATDAASRSAHARTSCGTRG</sequence>
<name>A0ABT3KVP7_9BURK</name>
<proteinExistence type="predicted"/>
<comment type="caution">
    <text evidence="4">The sequence shown here is derived from an EMBL/GenBank/DDBJ whole genome shotgun (WGS) entry which is preliminary data.</text>
</comment>
<organism evidence="4 5">
    <name type="scientific">Verminephrobacter aporrectodeae subsp. tuberculatae</name>
    <dbReference type="NCBI Taxonomy" id="1110392"/>
    <lineage>
        <taxon>Bacteria</taxon>
        <taxon>Pseudomonadati</taxon>
        <taxon>Pseudomonadota</taxon>
        <taxon>Betaproteobacteria</taxon>
        <taxon>Burkholderiales</taxon>
        <taxon>Comamonadaceae</taxon>
        <taxon>Verminephrobacter</taxon>
    </lineage>
</organism>
<evidence type="ECO:0000313" key="5">
    <source>
        <dbReference type="Proteomes" id="UP001208935"/>
    </source>
</evidence>
<dbReference type="InterPro" id="IPR045079">
    <property type="entry name" value="Oxoprolinase-like"/>
</dbReference>
<dbReference type="Pfam" id="PF01968">
    <property type="entry name" value="Hydantoinase_A"/>
    <property type="match status" value="1"/>
</dbReference>
<dbReference type="Proteomes" id="UP001208935">
    <property type="component" value="Unassembled WGS sequence"/>
</dbReference>
<dbReference type="InterPro" id="IPR008040">
    <property type="entry name" value="Hydant_A_N"/>
</dbReference>
<evidence type="ECO:0000259" key="2">
    <source>
        <dbReference type="Pfam" id="PF05378"/>
    </source>
</evidence>